<dbReference type="CDD" id="cd02022">
    <property type="entry name" value="DPCK"/>
    <property type="match status" value="1"/>
</dbReference>
<evidence type="ECO:0000313" key="8">
    <source>
        <dbReference type="Proteomes" id="UP001181347"/>
    </source>
</evidence>
<name>A0AAE4LQL5_9BACT</name>
<evidence type="ECO:0000313" key="7">
    <source>
        <dbReference type="EMBL" id="MDU0261717.1"/>
    </source>
</evidence>
<dbReference type="EC" id="2.7.1.24" evidence="5 6"/>
<accession>A0AAE4LQL5</accession>
<dbReference type="EMBL" id="JAWDES010000006">
    <property type="protein sequence ID" value="MDU0261717.1"/>
    <property type="molecule type" value="Genomic_DNA"/>
</dbReference>
<comment type="subcellular location">
    <subcellularLocation>
        <location evidence="5">Cytoplasm</location>
    </subcellularLocation>
</comment>
<dbReference type="PANTHER" id="PTHR10695:SF46">
    <property type="entry name" value="BIFUNCTIONAL COENZYME A SYNTHASE-RELATED"/>
    <property type="match status" value="1"/>
</dbReference>
<comment type="similarity">
    <text evidence="1 5">Belongs to the CoaE family.</text>
</comment>
<keyword evidence="5 7" id="KW-0418">Kinase</keyword>
<dbReference type="SUPFAM" id="SSF52540">
    <property type="entry name" value="P-loop containing nucleoside triphosphate hydrolases"/>
    <property type="match status" value="1"/>
</dbReference>
<dbReference type="AlphaFoldDB" id="A0AAE4LQL5"/>
<feature type="binding site" evidence="5">
    <location>
        <begin position="11"/>
        <end position="16"/>
    </location>
    <ligand>
        <name>ATP</name>
        <dbReference type="ChEBI" id="CHEBI:30616"/>
    </ligand>
</feature>
<dbReference type="PANTHER" id="PTHR10695">
    <property type="entry name" value="DEPHOSPHO-COA KINASE-RELATED"/>
    <property type="match status" value="1"/>
</dbReference>
<dbReference type="Gene3D" id="3.40.50.300">
    <property type="entry name" value="P-loop containing nucleotide triphosphate hydrolases"/>
    <property type="match status" value="1"/>
</dbReference>
<comment type="catalytic activity">
    <reaction evidence="5">
        <text>3'-dephospho-CoA + ATP = ADP + CoA + H(+)</text>
        <dbReference type="Rhea" id="RHEA:18245"/>
        <dbReference type="ChEBI" id="CHEBI:15378"/>
        <dbReference type="ChEBI" id="CHEBI:30616"/>
        <dbReference type="ChEBI" id="CHEBI:57287"/>
        <dbReference type="ChEBI" id="CHEBI:57328"/>
        <dbReference type="ChEBI" id="CHEBI:456216"/>
        <dbReference type="EC" id="2.7.1.24"/>
    </reaction>
</comment>
<dbReference type="GO" id="GO:0004140">
    <property type="term" value="F:dephospho-CoA kinase activity"/>
    <property type="evidence" value="ECO:0007669"/>
    <property type="project" value="UniProtKB-UniRule"/>
</dbReference>
<dbReference type="InterPro" id="IPR001977">
    <property type="entry name" value="Depp_CoAkinase"/>
</dbReference>
<dbReference type="Proteomes" id="UP001181347">
    <property type="component" value="Unassembled WGS sequence"/>
</dbReference>
<dbReference type="NCBIfam" id="TIGR00152">
    <property type="entry name" value="dephospho-CoA kinase"/>
    <property type="match status" value="1"/>
</dbReference>
<dbReference type="InterPro" id="IPR027417">
    <property type="entry name" value="P-loop_NTPase"/>
</dbReference>
<comment type="caution">
    <text evidence="7">The sequence shown here is derived from an EMBL/GenBank/DDBJ whole genome shotgun (WGS) entry which is preliminary data.</text>
</comment>
<keyword evidence="5 7" id="KW-0808">Transferase</keyword>
<evidence type="ECO:0000256" key="1">
    <source>
        <dbReference type="ARBA" id="ARBA00009018"/>
    </source>
</evidence>
<dbReference type="GO" id="GO:0005524">
    <property type="term" value="F:ATP binding"/>
    <property type="evidence" value="ECO:0007669"/>
    <property type="project" value="UniProtKB-UniRule"/>
</dbReference>
<evidence type="ECO:0000256" key="6">
    <source>
        <dbReference type="NCBIfam" id="TIGR00152"/>
    </source>
</evidence>
<keyword evidence="2 5" id="KW-0547">Nucleotide-binding</keyword>
<reference evidence="7" key="1">
    <citation type="submission" date="2023-10" db="EMBL/GenBank/DDBJ databases">
        <title>Genome Sequence of the Bacteria from From Gut Wall in Crohn's Disease.</title>
        <authorList>
            <person name="Rodriguez-Palacios A."/>
        </authorList>
    </citation>
    <scope>NUCLEOTIDE SEQUENCE</scope>
    <source>
        <strain evidence="7">CavFT-hAR58</strain>
    </source>
</reference>
<dbReference type="Pfam" id="PF01121">
    <property type="entry name" value="CoaE"/>
    <property type="match status" value="1"/>
</dbReference>
<evidence type="ECO:0000256" key="5">
    <source>
        <dbReference type="HAMAP-Rule" id="MF_00376"/>
    </source>
</evidence>
<evidence type="ECO:0000256" key="4">
    <source>
        <dbReference type="ARBA" id="ARBA00022993"/>
    </source>
</evidence>
<comment type="function">
    <text evidence="5">Catalyzes the phosphorylation of the 3'-hydroxyl group of dephosphocoenzyme A to form coenzyme A.</text>
</comment>
<protein>
    <recommendedName>
        <fullName evidence="5 6">Dephospho-CoA kinase</fullName>
        <ecNumber evidence="5 6">2.7.1.24</ecNumber>
    </recommendedName>
    <alternativeName>
        <fullName evidence="5">Dephosphocoenzyme A kinase</fullName>
    </alternativeName>
</protein>
<evidence type="ECO:0000256" key="3">
    <source>
        <dbReference type="ARBA" id="ARBA00022840"/>
    </source>
</evidence>
<keyword evidence="4 5" id="KW-0173">Coenzyme A biosynthesis</keyword>
<gene>
    <name evidence="5 7" type="primary">coaE</name>
    <name evidence="7" type="ORF">RVH17_16665</name>
</gene>
<keyword evidence="3 5" id="KW-0067">ATP-binding</keyword>
<evidence type="ECO:0000256" key="2">
    <source>
        <dbReference type="ARBA" id="ARBA00022741"/>
    </source>
</evidence>
<dbReference type="GO" id="GO:0005737">
    <property type="term" value="C:cytoplasm"/>
    <property type="evidence" value="ECO:0007669"/>
    <property type="project" value="UniProtKB-SubCell"/>
</dbReference>
<sequence>MMKIGVTGGIGSGKSTVCRLFAQKGIAVYDSDAAAKRLMQQDDTLRMRLTERFGADTFRDGQLDRSRLAGVVFSDPQALADLNALVHPVVMADFDAWAARQEGPYVILESAILFEAGLETCVDKTVAVLAPRELRIERTCRRDDCGPDEVGRRIAAQLDDDTLSGRADYAIVNIFEEDLEPAVVKLDRIFSHEAARH</sequence>
<comment type="pathway">
    <text evidence="5">Cofactor biosynthesis; coenzyme A biosynthesis; CoA from (R)-pantothenate: step 5/5.</text>
</comment>
<proteinExistence type="inferred from homology"/>
<keyword evidence="5" id="KW-0963">Cytoplasm</keyword>
<dbReference type="RefSeq" id="WP_306509056.1">
    <property type="nucleotide sequence ID" value="NZ_CAUBSP010000001.1"/>
</dbReference>
<dbReference type="HAMAP" id="MF_00376">
    <property type="entry name" value="Dephospho_CoA_kinase"/>
    <property type="match status" value="1"/>
</dbReference>
<dbReference type="PROSITE" id="PS51219">
    <property type="entry name" value="DPCK"/>
    <property type="match status" value="1"/>
</dbReference>
<organism evidence="7 8">
    <name type="scientific">Alistipes finegoldii</name>
    <dbReference type="NCBI Taxonomy" id="214856"/>
    <lineage>
        <taxon>Bacteria</taxon>
        <taxon>Pseudomonadati</taxon>
        <taxon>Bacteroidota</taxon>
        <taxon>Bacteroidia</taxon>
        <taxon>Bacteroidales</taxon>
        <taxon>Rikenellaceae</taxon>
        <taxon>Alistipes</taxon>
    </lineage>
</organism>
<dbReference type="GO" id="GO:0015937">
    <property type="term" value="P:coenzyme A biosynthetic process"/>
    <property type="evidence" value="ECO:0007669"/>
    <property type="project" value="UniProtKB-UniRule"/>
</dbReference>